<accession>A0A3N0XP97</accession>
<comment type="caution">
    <text evidence="2">The sequence shown here is derived from an EMBL/GenBank/DDBJ whole genome shotgun (WGS) entry which is preliminary data.</text>
</comment>
<sequence>MKRSIEEFGVGDRRSSILVLALWPYHRGLLSDSIPAGELRGKEFCGVPNKSHEQEQGQVFLTVKSGDVKMIAFLSRANPFKRPKSLASLYLLCQQQLSTTHRTVYQSGSSLKRVISTLMAHKSETSTASFSGTSSSFQRVSGEHSSKGFGLGLAER</sequence>
<dbReference type="AlphaFoldDB" id="A0A3N0XP97"/>
<keyword evidence="3" id="KW-1185">Reference proteome</keyword>
<reference evidence="2 3" key="1">
    <citation type="submission" date="2018-10" db="EMBL/GenBank/DDBJ databases">
        <title>Genome assembly for a Yunnan-Guizhou Plateau 3E fish, Anabarilius grahami (Regan), and its evolutionary and genetic applications.</title>
        <authorList>
            <person name="Jiang W."/>
        </authorList>
    </citation>
    <scope>NUCLEOTIDE SEQUENCE [LARGE SCALE GENOMIC DNA]</scope>
    <source>
        <strain evidence="2">AG-KIZ</strain>
        <tissue evidence="2">Muscle</tissue>
    </source>
</reference>
<feature type="region of interest" description="Disordered" evidence="1">
    <location>
        <begin position="127"/>
        <end position="156"/>
    </location>
</feature>
<feature type="compositionally biased region" description="Low complexity" evidence="1">
    <location>
        <begin position="127"/>
        <end position="136"/>
    </location>
</feature>
<evidence type="ECO:0000256" key="1">
    <source>
        <dbReference type="SAM" id="MobiDB-lite"/>
    </source>
</evidence>
<gene>
    <name evidence="2" type="ORF">DPX16_19970</name>
</gene>
<proteinExistence type="predicted"/>
<dbReference type="Proteomes" id="UP000281406">
    <property type="component" value="Unassembled WGS sequence"/>
</dbReference>
<name>A0A3N0XP97_ANAGA</name>
<dbReference type="EMBL" id="RJVU01067363">
    <property type="protein sequence ID" value="ROI84198.1"/>
    <property type="molecule type" value="Genomic_DNA"/>
</dbReference>
<evidence type="ECO:0000313" key="2">
    <source>
        <dbReference type="EMBL" id="ROI84198.1"/>
    </source>
</evidence>
<evidence type="ECO:0000313" key="3">
    <source>
        <dbReference type="Proteomes" id="UP000281406"/>
    </source>
</evidence>
<protein>
    <submittedName>
        <fullName evidence="2">Uncharacterized protein</fullName>
    </submittedName>
</protein>
<organism evidence="2 3">
    <name type="scientific">Anabarilius grahami</name>
    <name type="common">Kanglang fish</name>
    <name type="synonym">Barilius grahami</name>
    <dbReference type="NCBI Taxonomy" id="495550"/>
    <lineage>
        <taxon>Eukaryota</taxon>
        <taxon>Metazoa</taxon>
        <taxon>Chordata</taxon>
        <taxon>Craniata</taxon>
        <taxon>Vertebrata</taxon>
        <taxon>Euteleostomi</taxon>
        <taxon>Actinopterygii</taxon>
        <taxon>Neopterygii</taxon>
        <taxon>Teleostei</taxon>
        <taxon>Ostariophysi</taxon>
        <taxon>Cypriniformes</taxon>
        <taxon>Xenocyprididae</taxon>
        <taxon>Xenocypridinae</taxon>
        <taxon>Xenocypridinae incertae sedis</taxon>
        <taxon>Anabarilius</taxon>
    </lineage>
</organism>